<protein>
    <submittedName>
        <fullName evidence="1">CSON001683 protein</fullName>
    </submittedName>
</protein>
<sequence>MKKVKEGRDAMGFCTRRHFLLSICTLQLENTLMAMFCLSGVNTGDTAIRQSTDSMTLKLEFCGKNTVTQQNGIQVPQNNLQMNNVAFPEACTCSVQVMTMLTEDPFHEHKTALLYDINI</sequence>
<evidence type="ECO:0000313" key="1">
    <source>
        <dbReference type="EMBL" id="SSX20522.1"/>
    </source>
</evidence>
<accession>A0A336LR49</accession>
<reference evidence="1" key="1">
    <citation type="submission" date="2018-07" db="EMBL/GenBank/DDBJ databases">
        <authorList>
            <person name="Quirk P.G."/>
            <person name="Krulwich T.A."/>
        </authorList>
    </citation>
    <scope>NUCLEOTIDE SEQUENCE</scope>
</reference>
<dbReference type="EMBL" id="UFQT01000126">
    <property type="protein sequence ID" value="SSX20522.1"/>
    <property type="molecule type" value="Genomic_DNA"/>
</dbReference>
<name>A0A336LR49_CULSO</name>
<organism evidence="1">
    <name type="scientific">Culicoides sonorensis</name>
    <name type="common">Biting midge</name>
    <dbReference type="NCBI Taxonomy" id="179676"/>
    <lineage>
        <taxon>Eukaryota</taxon>
        <taxon>Metazoa</taxon>
        <taxon>Ecdysozoa</taxon>
        <taxon>Arthropoda</taxon>
        <taxon>Hexapoda</taxon>
        <taxon>Insecta</taxon>
        <taxon>Pterygota</taxon>
        <taxon>Neoptera</taxon>
        <taxon>Endopterygota</taxon>
        <taxon>Diptera</taxon>
        <taxon>Nematocera</taxon>
        <taxon>Chironomoidea</taxon>
        <taxon>Ceratopogonidae</taxon>
        <taxon>Ceratopogoninae</taxon>
        <taxon>Culicoides</taxon>
        <taxon>Monoculicoides</taxon>
    </lineage>
</organism>
<dbReference type="VEuPathDB" id="VectorBase:CSON001683"/>
<proteinExistence type="predicted"/>
<dbReference type="AlphaFoldDB" id="A0A336LR49"/>
<gene>
    <name evidence="1" type="primary">CSON001683</name>
</gene>